<name>J9FN13_9ZZZZ</name>
<protein>
    <submittedName>
        <fullName evidence="1">Uncharacterized protein</fullName>
    </submittedName>
</protein>
<gene>
    <name evidence="1" type="ORF">EVA_16052</name>
</gene>
<organism evidence="1">
    <name type="scientific">gut metagenome</name>
    <dbReference type="NCBI Taxonomy" id="749906"/>
    <lineage>
        <taxon>unclassified sequences</taxon>
        <taxon>metagenomes</taxon>
        <taxon>organismal metagenomes</taxon>
    </lineage>
</organism>
<comment type="caution">
    <text evidence="1">The sequence shown here is derived from an EMBL/GenBank/DDBJ whole genome shotgun (WGS) entry which is preliminary data.</text>
</comment>
<reference evidence="1" key="1">
    <citation type="journal article" date="2012" name="PLoS ONE">
        <title>Gene sets for utilization of primary and secondary nutrition supplies in the distal gut of endangered iberian lynx.</title>
        <authorList>
            <person name="Alcaide M."/>
            <person name="Messina E."/>
            <person name="Richter M."/>
            <person name="Bargiela R."/>
            <person name="Peplies J."/>
            <person name="Huws S.A."/>
            <person name="Newbold C.J."/>
            <person name="Golyshin P.N."/>
            <person name="Simon M.A."/>
            <person name="Lopez G."/>
            <person name="Yakimov M.M."/>
            <person name="Ferrer M."/>
        </authorList>
    </citation>
    <scope>NUCLEOTIDE SEQUENCE</scope>
</reference>
<proteinExistence type="predicted"/>
<sequence length="48" mass="5549">KAATTEQMVRMDILYSLFLLKLDDQGEMLTDSLKGPYERCKSHAYPLK</sequence>
<evidence type="ECO:0000313" key="1">
    <source>
        <dbReference type="EMBL" id="EJW95843.1"/>
    </source>
</evidence>
<feature type="non-terminal residue" evidence="1">
    <location>
        <position position="1"/>
    </location>
</feature>
<dbReference type="EMBL" id="AMCI01005594">
    <property type="protein sequence ID" value="EJW95843.1"/>
    <property type="molecule type" value="Genomic_DNA"/>
</dbReference>
<dbReference type="AlphaFoldDB" id="J9FN13"/>
<accession>J9FN13</accession>